<evidence type="ECO:0000256" key="1">
    <source>
        <dbReference type="SAM" id="MobiDB-lite"/>
    </source>
</evidence>
<feature type="compositionally biased region" description="Acidic residues" evidence="1">
    <location>
        <begin position="181"/>
        <end position="317"/>
    </location>
</feature>
<feature type="signal peptide" evidence="3">
    <location>
        <begin position="1"/>
        <end position="22"/>
    </location>
</feature>
<keyword evidence="2" id="KW-1133">Transmembrane helix</keyword>
<comment type="caution">
    <text evidence="4">The sequence shown here is derived from an EMBL/GenBank/DDBJ whole genome shotgun (WGS) entry which is preliminary data.</text>
</comment>
<feature type="region of interest" description="Disordered" evidence="1">
    <location>
        <begin position="157"/>
        <end position="378"/>
    </location>
</feature>
<evidence type="ECO:0000313" key="5">
    <source>
        <dbReference type="Proteomes" id="UP000237934"/>
    </source>
</evidence>
<keyword evidence="2" id="KW-0472">Membrane</keyword>
<name>A0A2S7RS65_ENTMU</name>
<feature type="chain" id="PRO_5015745836" description="LPXTG cell wall anchor domain-containing protein" evidence="3">
    <location>
        <begin position="23"/>
        <end position="474"/>
    </location>
</feature>
<reference evidence="4 5" key="1">
    <citation type="journal article" date="2018" name="Pathog. Dis.">
        <title>Whole-genome sequencing based characterization of antimicrobial resistance in Enterococcus.</title>
        <authorList>
            <person name="Tyson G."/>
        </authorList>
    </citation>
    <scope>NUCLEOTIDE SEQUENCE [LARGE SCALE GENOMIC DNA]</scope>
    <source>
        <strain evidence="4 5">CVM N55263</strain>
    </source>
</reference>
<gene>
    <name evidence="4" type="ORF">CUS89_10070</name>
</gene>
<sequence length="474" mass="51417">MKYLSLLFASVLLSSVSVSVEAAQTDEQPSNDVAQLAAHSGWANVNQIKFLEEHASANSGIMKLSLGETITVKALVTYSGDIQPILQSVVQFENVDPALKIEHDPASLVFNNKLATFTFNITLTQPINRPALFSVKVADGQPGDRHHLTPYSQCQTVEQKAGGTGGVTEPDPNPNPKPDNPDENPDVTPDNPDENPDVTPDNPDENPDVTPDNPDENPDVTPDNPDENPDVTPDNPDENPDVTPDNPDENPDVTPDNPDENPDVTPDNPDENPDVTPDNPDENPDVTPDNPDENPDVTPDNPDENPDVTPDNPDENPDVTPNNPDENPDVKPDKPEGNNGNYEGDNGEDGNDGNGGHGDGEVIEPQIHPEGKKPTITIPEQVKPLSQIRKQSIPHIDTTDVLVNKKSSESAKEILPVTKIAHSLNQVANDKNSATSTEETTKQLPKTGEHNRFFTWMFGLLITGMSMVTFRKMN</sequence>
<evidence type="ECO:0000313" key="4">
    <source>
        <dbReference type="EMBL" id="PQF22472.1"/>
    </source>
</evidence>
<organism evidence="4 5">
    <name type="scientific">Enterococcus mundtii</name>
    <dbReference type="NCBI Taxonomy" id="53346"/>
    <lineage>
        <taxon>Bacteria</taxon>
        <taxon>Bacillati</taxon>
        <taxon>Bacillota</taxon>
        <taxon>Bacilli</taxon>
        <taxon>Lactobacillales</taxon>
        <taxon>Enterococcaceae</taxon>
        <taxon>Enterococcus</taxon>
    </lineage>
</organism>
<keyword evidence="3" id="KW-0732">Signal</keyword>
<dbReference type="NCBIfam" id="TIGR01167">
    <property type="entry name" value="LPXTG_anchor"/>
    <property type="match status" value="1"/>
</dbReference>
<dbReference type="RefSeq" id="WP_104872020.1">
    <property type="nucleotide sequence ID" value="NZ_PUAP01000030.1"/>
</dbReference>
<dbReference type="EMBL" id="PUAP01000030">
    <property type="protein sequence ID" value="PQF22472.1"/>
    <property type="molecule type" value="Genomic_DNA"/>
</dbReference>
<protein>
    <recommendedName>
        <fullName evidence="6">LPXTG cell wall anchor domain-containing protein</fullName>
    </recommendedName>
</protein>
<keyword evidence="2" id="KW-0812">Transmembrane</keyword>
<accession>A0A2S7RS65</accession>
<evidence type="ECO:0000256" key="3">
    <source>
        <dbReference type="SAM" id="SignalP"/>
    </source>
</evidence>
<dbReference type="Proteomes" id="UP000237934">
    <property type="component" value="Unassembled WGS sequence"/>
</dbReference>
<dbReference type="AlphaFoldDB" id="A0A2S7RS65"/>
<proteinExistence type="predicted"/>
<evidence type="ECO:0000256" key="2">
    <source>
        <dbReference type="SAM" id="Phobius"/>
    </source>
</evidence>
<feature type="transmembrane region" description="Helical" evidence="2">
    <location>
        <begin position="453"/>
        <end position="470"/>
    </location>
</feature>
<evidence type="ECO:0008006" key="6">
    <source>
        <dbReference type="Google" id="ProtNLM"/>
    </source>
</evidence>